<evidence type="ECO:0000256" key="1">
    <source>
        <dbReference type="ARBA" id="ARBA00004202"/>
    </source>
</evidence>
<keyword evidence="11" id="KW-1185">Reference proteome</keyword>
<dbReference type="PANTHER" id="PTHR43790:SF9">
    <property type="entry name" value="GALACTOFURANOSE TRANSPORTER ATP-BINDING PROTEIN YTFR"/>
    <property type="match status" value="1"/>
</dbReference>
<keyword evidence="5" id="KW-0547">Nucleotide-binding</keyword>
<evidence type="ECO:0000313" key="10">
    <source>
        <dbReference type="EMBL" id="KZL88524.1"/>
    </source>
</evidence>
<feature type="domain" description="ABC transporter" evidence="9">
    <location>
        <begin position="256"/>
        <end position="501"/>
    </location>
</feature>
<accession>A0A162QHA9</accession>
<dbReference type="InterPro" id="IPR003593">
    <property type="entry name" value="AAA+_ATPase"/>
</dbReference>
<dbReference type="GO" id="GO:0005524">
    <property type="term" value="F:ATP binding"/>
    <property type="evidence" value="ECO:0007669"/>
    <property type="project" value="UniProtKB-KW"/>
</dbReference>
<dbReference type="EC" id="3.6.3.17" evidence="10"/>
<dbReference type="PROSITE" id="PS00211">
    <property type="entry name" value="ABC_TRANSPORTER_1"/>
    <property type="match status" value="2"/>
</dbReference>
<dbReference type="GO" id="GO:0005886">
    <property type="term" value="C:plasma membrane"/>
    <property type="evidence" value="ECO:0007669"/>
    <property type="project" value="UniProtKB-SubCell"/>
</dbReference>
<dbReference type="RefSeq" id="WP_066630974.1">
    <property type="nucleotide sequence ID" value="NZ_FQXL01000014.1"/>
</dbReference>
<reference evidence="10 11" key="1">
    <citation type="submission" date="2016-04" db="EMBL/GenBank/DDBJ databases">
        <title>Genome sequence of Clostridium magnum DSM 2767.</title>
        <authorList>
            <person name="Poehlein A."/>
            <person name="Uhlig R."/>
            <person name="Fischer R."/>
            <person name="Bahl H."/>
            <person name="Daniel R."/>
        </authorList>
    </citation>
    <scope>NUCLEOTIDE SEQUENCE [LARGE SCALE GENOMIC DNA]</scope>
    <source>
        <strain evidence="10 11">DSM 2767</strain>
    </source>
</reference>
<dbReference type="Gene3D" id="3.40.50.300">
    <property type="entry name" value="P-loop containing nucleotide triphosphate hydrolases"/>
    <property type="match status" value="2"/>
</dbReference>
<dbReference type="InterPro" id="IPR027417">
    <property type="entry name" value="P-loop_NTPase"/>
</dbReference>
<evidence type="ECO:0000256" key="3">
    <source>
        <dbReference type="ARBA" id="ARBA00022475"/>
    </source>
</evidence>
<dbReference type="InterPro" id="IPR017871">
    <property type="entry name" value="ABC_transporter-like_CS"/>
</dbReference>
<dbReference type="CDD" id="cd03215">
    <property type="entry name" value="ABC_Carb_Monos_II"/>
    <property type="match status" value="1"/>
</dbReference>
<dbReference type="PANTHER" id="PTHR43790">
    <property type="entry name" value="CARBOHYDRATE TRANSPORT ATP-BINDING PROTEIN MG119-RELATED"/>
    <property type="match status" value="1"/>
</dbReference>
<dbReference type="SMART" id="SM00382">
    <property type="entry name" value="AAA"/>
    <property type="match status" value="2"/>
</dbReference>
<dbReference type="EMBL" id="LWAE01000017">
    <property type="protein sequence ID" value="KZL88524.1"/>
    <property type="molecule type" value="Genomic_DNA"/>
</dbReference>
<dbReference type="InterPro" id="IPR003439">
    <property type="entry name" value="ABC_transporter-like_ATP-bd"/>
</dbReference>
<dbReference type="InterPro" id="IPR050107">
    <property type="entry name" value="ABC_carbohydrate_import_ATPase"/>
</dbReference>
<evidence type="ECO:0000313" key="11">
    <source>
        <dbReference type="Proteomes" id="UP000076603"/>
    </source>
</evidence>
<evidence type="ECO:0000256" key="8">
    <source>
        <dbReference type="ARBA" id="ARBA00023136"/>
    </source>
</evidence>
<evidence type="ECO:0000256" key="5">
    <source>
        <dbReference type="ARBA" id="ARBA00022741"/>
    </source>
</evidence>
<keyword evidence="7" id="KW-1278">Translocase</keyword>
<evidence type="ECO:0000256" key="2">
    <source>
        <dbReference type="ARBA" id="ARBA00022448"/>
    </source>
</evidence>
<dbReference type="GO" id="GO:0016887">
    <property type="term" value="F:ATP hydrolysis activity"/>
    <property type="evidence" value="ECO:0007669"/>
    <property type="project" value="InterPro"/>
</dbReference>
<dbReference type="FunFam" id="3.40.50.300:FF:000127">
    <property type="entry name" value="Ribose import ATP-binding protein RbsA"/>
    <property type="match status" value="1"/>
</dbReference>
<dbReference type="STRING" id="1121326.CLMAG_61790"/>
<keyword evidence="10" id="KW-0378">Hydrolase</keyword>
<proteinExistence type="predicted"/>
<keyword evidence="2" id="KW-0813">Transport</keyword>
<dbReference type="PATRIC" id="fig|1121326.3.peg.6245"/>
<dbReference type="AlphaFoldDB" id="A0A162QHA9"/>
<dbReference type="CDD" id="cd03216">
    <property type="entry name" value="ABC_Carb_Monos_I"/>
    <property type="match status" value="1"/>
</dbReference>
<dbReference type="SUPFAM" id="SSF52540">
    <property type="entry name" value="P-loop containing nucleoside triphosphate hydrolases"/>
    <property type="match status" value="2"/>
</dbReference>
<gene>
    <name evidence="10" type="primary">mglA_6</name>
    <name evidence="10" type="ORF">CLMAG_61790</name>
</gene>
<dbReference type="Pfam" id="PF00005">
    <property type="entry name" value="ABC_tran"/>
    <property type="match status" value="2"/>
</dbReference>
<dbReference type="Proteomes" id="UP000076603">
    <property type="component" value="Unassembled WGS sequence"/>
</dbReference>
<feature type="domain" description="ABC transporter" evidence="9">
    <location>
        <begin position="6"/>
        <end position="241"/>
    </location>
</feature>
<evidence type="ECO:0000256" key="7">
    <source>
        <dbReference type="ARBA" id="ARBA00022967"/>
    </source>
</evidence>
<evidence type="ECO:0000256" key="4">
    <source>
        <dbReference type="ARBA" id="ARBA00022737"/>
    </source>
</evidence>
<comment type="caution">
    <text evidence="10">The sequence shown here is derived from an EMBL/GenBank/DDBJ whole genome shotgun (WGS) entry which is preliminary data.</text>
</comment>
<sequence length="501" mass="55223">MNQAILEMKNIKKVFGSSTVLNNVDFTLNEGEVHALIGSNGAGKSTLMKIMTGVYVADGGEIYIQGQLKKILSSKDAKDNGIAMIFQELSLVQTMTVAENIFLGQEITNGYLRNTKKMTQDAVKILEGLGLDIDPDIQVNQLSVGMSQMVEIAKAISKNAKILVLDEPTASLSDSEKEHLFKIIRELKAKGVSMVYISHRMNEILEISDSFTILRDGKLVVSDKIKNVNLDAIISYMVGGENSQKKFEWVERTYDADGEDLLKLENVSVNNKINNISFSLKRGEILGIAGLMGSGRTEILETIFGLRKKIGGTIELEGRKLEHNSPIDAIKNKFALIPEDRRKQGLVLQHSVKENAILPVIKRLAKSNKVIVDEVLANELVKANIERLNVVTSDINKTIGLLSGGNQQKIVLAKWLNTSPKVLMLDEPTAGVDIAAKSEIIHIIREFADEGNGVIFVSSELTELLAVCDRIITIFDGQITGELDRKEIATEEELQIAIQKK</sequence>
<comment type="subcellular location">
    <subcellularLocation>
        <location evidence="1">Cell membrane</location>
        <topology evidence="1">Peripheral membrane protein</topology>
    </subcellularLocation>
</comment>
<name>A0A162QHA9_9CLOT</name>
<protein>
    <submittedName>
        <fullName evidence="10">Galactose/methyl galactoside import ATP-binding protein MglA</fullName>
        <ecNumber evidence="10">3.6.3.17</ecNumber>
    </submittedName>
</protein>
<evidence type="ECO:0000259" key="9">
    <source>
        <dbReference type="PROSITE" id="PS50893"/>
    </source>
</evidence>
<keyword evidence="4" id="KW-0677">Repeat</keyword>
<organism evidence="10 11">
    <name type="scientific">Clostridium magnum DSM 2767</name>
    <dbReference type="NCBI Taxonomy" id="1121326"/>
    <lineage>
        <taxon>Bacteria</taxon>
        <taxon>Bacillati</taxon>
        <taxon>Bacillota</taxon>
        <taxon>Clostridia</taxon>
        <taxon>Eubacteriales</taxon>
        <taxon>Clostridiaceae</taxon>
        <taxon>Clostridium</taxon>
    </lineage>
</organism>
<keyword evidence="6 10" id="KW-0067">ATP-binding</keyword>
<dbReference type="PROSITE" id="PS50893">
    <property type="entry name" value="ABC_TRANSPORTER_2"/>
    <property type="match status" value="2"/>
</dbReference>
<evidence type="ECO:0000256" key="6">
    <source>
        <dbReference type="ARBA" id="ARBA00022840"/>
    </source>
</evidence>
<dbReference type="OrthoDB" id="9771863at2"/>
<keyword evidence="3" id="KW-1003">Cell membrane</keyword>
<keyword evidence="8" id="KW-0472">Membrane</keyword>